<dbReference type="GO" id="GO:0042645">
    <property type="term" value="C:mitochondrial nucleoid"/>
    <property type="evidence" value="ECO:0007669"/>
    <property type="project" value="UniProtKB-SubCell"/>
</dbReference>
<dbReference type="GO" id="GO:0006392">
    <property type="term" value="P:transcription elongation by mitochondrial RNA polymerase"/>
    <property type="evidence" value="ECO:0007669"/>
    <property type="project" value="InterPro"/>
</dbReference>
<reference evidence="11 12" key="1">
    <citation type="submission" date="2015-08" db="EMBL/GenBank/DDBJ databases">
        <title>The genome of the Asian arowana (Scleropages formosus).</title>
        <authorList>
            <person name="Tan M.H."/>
            <person name="Gan H.M."/>
            <person name="Croft L.J."/>
            <person name="Austin C.M."/>
        </authorList>
    </citation>
    <scope>NUCLEOTIDE SEQUENCE [LARGE SCALE GENOMIC DNA]</scope>
    <source>
        <strain evidence="11">Aro1</strain>
    </source>
</reference>
<evidence type="ECO:0000256" key="1">
    <source>
        <dbReference type="ARBA" id="ARBA00004436"/>
    </source>
</evidence>
<evidence type="ECO:0000313" key="11">
    <source>
        <dbReference type="EMBL" id="KPP79184.1"/>
    </source>
</evidence>
<dbReference type="AlphaFoldDB" id="A0A0P7XQK8"/>
<protein>
    <recommendedName>
        <fullName evidence="3">Transcription elongation factor, mitochondrial</fullName>
    </recommendedName>
</protein>
<sequence length="382" mass="42245">MSLRLCGTSDHPEGQAEEGLVGVAGSSSSSAVRHLHCARCRRAGGFSVADCEQPERRPSSEVTCKAAGAGEEQEGESESLDERYTAEQRSAILRVLNSATERELCAVKRLRGQKSQKIVEYRSRNGPFRDLESVVNVPGLKHKTAAVAFHSILSPSESKKNLDSLKEDKKKGRNRLVKAIKPEVDLNILKEARVIVSIAYSTSRIAWAHVDRARAVRDWQQEDCHSFMRGAYTASAYLRDVSAVVSRMPTADFFVVEKPGISLQNTSLYPAMAHLRTVEAMLFALLESPHGPPGSKPKVLNMMRTAVGRHFGLMVGESRTSGVRAVQDMMTDSVIQKAPRVTFPPELLARYRNAFQMSSRNRGEELCDALLQAVAFYELLKE</sequence>
<evidence type="ECO:0000256" key="5">
    <source>
        <dbReference type="ARBA" id="ARBA00023015"/>
    </source>
</evidence>
<dbReference type="STRING" id="113540.ENSSFOP00015041439"/>
<comment type="subcellular location">
    <subcellularLocation>
        <location evidence="1">Mitochondrion matrix</location>
        <location evidence="1">Mitochondrion nucleoid</location>
    </subcellularLocation>
</comment>
<dbReference type="InterPro" id="IPR036397">
    <property type="entry name" value="RNaseH_sf"/>
</dbReference>
<evidence type="ECO:0000256" key="8">
    <source>
        <dbReference type="ARBA" id="ARBA00023271"/>
    </source>
</evidence>
<dbReference type="PANTHER" id="PTHR21053:SF2">
    <property type="entry name" value="TRANSCRIPTION ELONGATION FACTOR, MITOCHONDRIAL"/>
    <property type="match status" value="1"/>
</dbReference>
<dbReference type="Pfam" id="PF12836">
    <property type="entry name" value="HHH_3"/>
    <property type="match status" value="1"/>
</dbReference>
<evidence type="ECO:0000256" key="10">
    <source>
        <dbReference type="SAM" id="MobiDB-lite"/>
    </source>
</evidence>
<dbReference type="Gene3D" id="3.30.420.10">
    <property type="entry name" value="Ribonuclease H-like superfamily/Ribonuclease H"/>
    <property type="match status" value="1"/>
</dbReference>
<keyword evidence="6" id="KW-0496">Mitochondrion</keyword>
<comment type="caution">
    <text evidence="11">The sequence shown here is derived from an EMBL/GenBank/DDBJ whole genome shotgun (WGS) entry which is preliminary data.</text>
</comment>
<keyword evidence="7" id="KW-0804">Transcription</keyword>
<evidence type="ECO:0000256" key="6">
    <source>
        <dbReference type="ARBA" id="ARBA00023128"/>
    </source>
</evidence>
<evidence type="ECO:0000256" key="9">
    <source>
        <dbReference type="ARBA" id="ARBA00025262"/>
    </source>
</evidence>
<comment type="function">
    <text evidence="9">Transcription elongation factor which increases mitochondrial RNA polymerase processivity. Regulates transcription of the mitochondrial genome, including genes important for the oxidative phosphorylation machinery.</text>
</comment>
<comment type="similarity">
    <text evidence="2">Belongs to the TEFM family.</text>
</comment>
<organism evidence="11 12">
    <name type="scientific">Scleropages formosus</name>
    <name type="common">Asian bonytongue</name>
    <name type="synonym">Osteoglossum formosum</name>
    <dbReference type="NCBI Taxonomy" id="113540"/>
    <lineage>
        <taxon>Eukaryota</taxon>
        <taxon>Metazoa</taxon>
        <taxon>Chordata</taxon>
        <taxon>Craniata</taxon>
        <taxon>Vertebrata</taxon>
        <taxon>Euteleostomi</taxon>
        <taxon>Actinopterygii</taxon>
        <taxon>Neopterygii</taxon>
        <taxon>Teleostei</taxon>
        <taxon>Osteoglossocephala</taxon>
        <taxon>Osteoglossomorpha</taxon>
        <taxon>Osteoglossiformes</taxon>
        <taxon>Osteoglossidae</taxon>
        <taxon>Scleropages</taxon>
    </lineage>
</organism>
<dbReference type="GO" id="GO:0003676">
    <property type="term" value="F:nucleic acid binding"/>
    <property type="evidence" value="ECO:0007669"/>
    <property type="project" value="InterPro"/>
</dbReference>
<evidence type="ECO:0000256" key="3">
    <source>
        <dbReference type="ARBA" id="ARBA00017000"/>
    </source>
</evidence>
<feature type="region of interest" description="Disordered" evidence="10">
    <location>
        <begin position="57"/>
        <end position="81"/>
    </location>
</feature>
<dbReference type="Proteomes" id="UP000034805">
    <property type="component" value="Unassembled WGS sequence"/>
</dbReference>
<evidence type="ECO:0000256" key="4">
    <source>
        <dbReference type="ARBA" id="ARBA00022946"/>
    </source>
</evidence>
<name>A0A0P7XQK8_SCLFO</name>
<dbReference type="PANTHER" id="PTHR21053">
    <property type="entry name" value="TRANSCRIPTION ELONGATION FACTOR, MITOCHONDRIAL"/>
    <property type="match status" value="1"/>
</dbReference>
<keyword evidence="5" id="KW-0805">Transcription regulation</keyword>
<dbReference type="InterPro" id="IPR039150">
    <property type="entry name" value="TEFM"/>
</dbReference>
<accession>A0A0P7XQK8</accession>
<keyword evidence="8" id="KW-1135">Mitochondrion nucleoid</keyword>
<gene>
    <name evidence="11" type="ORF">Z043_101256</name>
</gene>
<keyword evidence="4" id="KW-0809">Transit peptide</keyword>
<dbReference type="Gene3D" id="1.10.150.320">
    <property type="entry name" value="Photosystem II 12 kDa extrinsic protein"/>
    <property type="match status" value="1"/>
</dbReference>
<evidence type="ECO:0000256" key="7">
    <source>
        <dbReference type="ARBA" id="ARBA00023163"/>
    </source>
</evidence>
<dbReference type="SUPFAM" id="SSF47781">
    <property type="entry name" value="RuvA domain 2-like"/>
    <property type="match status" value="1"/>
</dbReference>
<evidence type="ECO:0000256" key="2">
    <source>
        <dbReference type="ARBA" id="ARBA00009086"/>
    </source>
</evidence>
<proteinExistence type="inferred from homology"/>
<evidence type="ECO:0000313" key="12">
    <source>
        <dbReference type="Proteomes" id="UP000034805"/>
    </source>
</evidence>
<dbReference type="GO" id="GO:0030337">
    <property type="term" value="F:DNA polymerase processivity factor activity"/>
    <property type="evidence" value="ECO:0007669"/>
    <property type="project" value="TreeGrafter"/>
</dbReference>
<dbReference type="InterPro" id="IPR010994">
    <property type="entry name" value="RuvA_2-like"/>
</dbReference>
<dbReference type="EMBL" id="JARO02000268">
    <property type="protein sequence ID" value="KPP79184.1"/>
    <property type="molecule type" value="Genomic_DNA"/>
</dbReference>